<proteinExistence type="predicted"/>
<dbReference type="InterPro" id="IPR022036">
    <property type="entry name" value="DUF3605"/>
</dbReference>
<dbReference type="AlphaFoldDB" id="G0WBI4"/>
<evidence type="ECO:0000313" key="1">
    <source>
        <dbReference type="EMBL" id="CCD25104.1"/>
    </source>
</evidence>
<dbReference type="HOGENOM" id="CLU_075862_2_1_1"/>
<dbReference type="KEGG" id="ndi:NDAI_0E02870"/>
<dbReference type="PANTHER" id="PTHR35020:SF2">
    <property type="entry name" value="N-ACETYLGLUCOSAMINE-INDUCED PROTEIN 1"/>
    <property type="match status" value="1"/>
</dbReference>
<dbReference type="GO" id="GO:0005737">
    <property type="term" value="C:cytoplasm"/>
    <property type="evidence" value="ECO:0007669"/>
    <property type="project" value="TreeGrafter"/>
</dbReference>
<protein>
    <submittedName>
        <fullName evidence="1">Uncharacterized protein</fullName>
    </submittedName>
</protein>
<dbReference type="GO" id="GO:0006044">
    <property type="term" value="P:N-acetylglucosamine metabolic process"/>
    <property type="evidence" value="ECO:0007669"/>
    <property type="project" value="TreeGrafter"/>
</dbReference>
<gene>
    <name evidence="1" type="primary">NDAI0E02870</name>
    <name evidence="1" type="ordered locus">NDAI_0E02870</name>
</gene>
<accession>G0WBI4</accession>
<name>G0WBI4_NAUDC</name>
<dbReference type="GeneID" id="11498682"/>
<dbReference type="EMBL" id="HE580271">
    <property type="protein sequence ID" value="CCD25104.1"/>
    <property type="molecule type" value="Genomic_DNA"/>
</dbReference>
<sequence length="216" mass="25494">MTNITNNIAKKVITWKEVKQYINSGELYMLRRSELQNTDYQIHKKKFVNVDMAQFMLDKLGWKSEELQKLNDIVYNTDEKRINGAFKDKSLFKLAVNDFPYYFEPDVIHVLIWSKIKLPIYKTDKKTSDVKIGDPNNNFPEFNKPMKKVIASFLKHTITDKYCITEENYCWFINYVNLQSIQAVSHIHLIIKLPAKYKGNHEAFFQELKGGFEPLP</sequence>
<dbReference type="PANTHER" id="PTHR35020">
    <property type="entry name" value="N-ACETYLGLUCOSAMINE-INDUCED PROTEIN 1"/>
    <property type="match status" value="1"/>
</dbReference>
<dbReference type="eggNOG" id="ENOG502S263">
    <property type="taxonomic scope" value="Eukaryota"/>
</dbReference>
<evidence type="ECO:0000313" key="2">
    <source>
        <dbReference type="Proteomes" id="UP000000689"/>
    </source>
</evidence>
<dbReference type="Pfam" id="PF12239">
    <property type="entry name" value="DUF3605"/>
    <property type="match status" value="1"/>
</dbReference>
<dbReference type="Proteomes" id="UP000000689">
    <property type="component" value="Chromosome 5"/>
</dbReference>
<dbReference type="OrthoDB" id="10053431at2759"/>
<dbReference type="RefSeq" id="XP_003670347.1">
    <property type="nucleotide sequence ID" value="XM_003670299.1"/>
</dbReference>
<keyword evidence="2" id="KW-1185">Reference proteome</keyword>
<reference evidence="1 2" key="1">
    <citation type="journal article" date="2011" name="Proc. Natl. Acad. Sci. U.S.A.">
        <title>Evolutionary erosion of yeast sex chromosomes by mating-type switching accidents.</title>
        <authorList>
            <person name="Gordon J.L."/>
            <person name="Armisen D."/>
            <person name="Proux-Wera E."/>
            <person name="Oheigeartaigh S.S."/>
            <person name="Byrne K.P."/>
            <person name="Wolfe K.H."/>
        </authorList>
    </citation>
    <scope>NUCLEOTIDE SEQUENCE [LARGE SCALE GENOMIC DNA]</scope>
    <source>
        <strain evidence="2">ATCC 10597 / BCRC 20456 / CBS 421 / NBRC 0211 / NRRL Y-12639</strain>
    </source>
</reference>
<organism evidence="1 2">
    <name type="scientific">Naumovozyma dairenensis (strain ATCC 10597 / BCRC 20456 / CBS 421 / NBRC 0211 / NRRL Y-12639)</name>
    <name type="common">Saccharomyces dairenensis</name>
    <dbReference type="NCBI Taxonomy" id="1071378"/>
    <lineage>
        <taxon>Eukaryota</taxon>
        <taxon>Fungi</taxon>
        <taxon>Dikarya</taxon>
        <taxon>Ascomycota</taxon>
        <taxon>Saccharomycotina</taxon>
        <taxon>Saccharomycetes</taxon>
        <taxon>Saccharomycetales</taxon>
        <taxon>Saccharomycetaceae</taxon>
        <taxon>Naumovozyma</taxon>
    </lineage>
</organism>